<evidence type="ECO:0000313" key="1">
    <source>
        <dbReference type="EMBL" id="TGX96641.1"/>
    </source>
</evidence>
<proteinExistence type="predicted"/>
<dbReference type="EMBL" id="SRZB01000053">
    <property type="protein sequence ID" value="TGX96641.1"/>
    <property type="molecule type" value="Genomic_DNA"/>
</dbReference>
<comment type="caution">
    <text evidence="1">The sequence shown here is derived from an EMBL/GenBank/DDBJ whole genome shotgun (WGS) entry which is preliminary data.</text>
</comment>
<gene>
    <name evidence="1" type="ORF">E5357_15445</name>
</gene>
<organism evidence="1 2">
    <name type="scientific">Hominisplanchenecus murintestinalis</name>
    <dbReference type="NCBI Taxonomy" id="2941517"/>
    <lineage>
        <taxon>Bacteria</taxon>
        <taxon>Bacillati</taxon>
        <taxon>Bacillota</taxon>
        <taxon>Clostridia</taxon>
        <taxon>Lachnospirales</taxon>
        <taxon>Lachnospiraceae</taxon>
        <taxon>Hominisplanchenecus</taxon>
    </lineage>
</organism>
<accession>A0AC61QVA6</accession>
<sequence length="82" mass="9615">MTIQDISRSREKKAVFAMVLEEACRQWCDGIDNSPERKDGEGFADFCYEIFEDKEKEYLEQILDLNGGRLPSLSSKQKEYER</sequence>
<keyword evidence="2" id="KW-1185">Reference proteome</keyword>
<evidence type="ECO:0000313" key="2">
    <source>
        <dbReference type="Proteomes" id="UP000307720"/>
    </source>
</evidence>
<protein>
    <submittedName>
        <fullName evidence="1">Uncharacterized protein</fullName>
    </submittedName>
</protein>
<dbReference type="Proteomes" id="UP000307720">
    <property type="component" value="Unassembled WGS sequence"/>
</dbReference>
<reference evidence="1" key="1">
    <citation type="submission" date="2019-04" db="EMBL/GenBank/DDBJ databases">
        <title>Microbes associate with the intestines of laboratory mice.</title>
        <authorList>
            <person name="Navarre W."/>
            <person name="Wong E."/>
            <person name="Huang K."/>
            <person name="Tropini C."/>
            <person name="Ng K."/>
            <person name="Yu B."/>
        </authorList>
    </citation>
    <scope>NUCLEOTIDE SEQUENCE</scope>
    <source>
        <strain evidence="1">NM72_1-8</strain>
    </source>
</reference>
<name>A0AC61QVA6_9FIRM</name>